<sequence length="69" mass="7557">MAMVVVVAALMVLMIAFLFPLPLLATVIVFSCCVVVSVVMTAWCVMNYRAAMDFSEWSLSDGGFDEWAS</sequence>
<comment type="caution">
    <text evidence="2">The sequence shown here is derived from an EMBL/GenBank/DDBJ whole genome shotgun (WGS) entry which is preliminary data.</text>
</comment>
<evidence type="ECO:0000256" key="1">
    <source>
        <dbReference type="SAM" id="Phobius"/>
    </source>
</evidence>
<protein>
    <submittedName>
        <fullName evidence="2">Uncharacterized protein</fullName>
    </submittedName>
</protein>
<gene>
    <name evidence="2" type="ORF">BITS_1639</name>
</gene>
<keyword evidence="1" id="KW-0812">Transmembrane</keyword>
<keyword evidence="1" id="KW-0472">Membrane</keyword>
<proteinExistence type="predicted"/>
<dbReference type="Proteomes" id="UP000029080">
    <property type="component" value="Unassembled WGS sequence"/>
</dbReference>
<organism evidence="2 3">
    <name type="scientific">Bifidobacterium tsurumiense</name>
    <dbReference type="NCBI Taxonomy" id="356829"/>
    <lineage>
        <taxon>Bacteria</taxon>
        <taxon>Bacillati</taxon>
        <taxon>Actinomycetota</taxon>
        <taxon>Actinomycetes</taxon>
        <taxon>Bifidobacteriales</taxon>
        <taxon>Bifidobacteriaceae</taxon>
        <taxon>Bifidobacterium</taxon>
    </lineage>
</organism>
<keyword evidence="3" id="KW-1185">Reference proteome</keyword>
<reference evidence="2 3" key="1">
    <citation type="submission" date="2014-03" db="EMBL/GenBank/DDBJ databases">
        <title>Genomics of Bifidobacteria.</title>
        <authorList>
            <person name="Ventura M."/>
            <person name="Milani C."/>
            <person name="Lugli G.A."/>
        </authorList>
    </citation>
    <scope>NUCLEOTIDE SEQUENCE [LARGE SCALE GENOMIC DNA]</scope>
    <source>
        <strain evidence="2 3">JCM 13495</strain>
    </source>
</reference>
<evidence type="ECO:0000313" key="3">
    <source>
        <dbReference type="Proteomes" id="UP000029080"/>
    </source>
</evidence>
<dbReference type="STRING" id="356829.BITS_1639"/>
<accession>A0A087EBF6</accession>
<dbReference type="EMBL" id="JGZU01000016">
    <property type="protein sequence ID" value="KFJ05107.1"/>
    <property type="molecule type" value="Genomic_DNA"/>
</dbReference>
<dbReference type="AlphaFoldDB" id="A0A087EBF6"/>
<feature type="transmembrane region" description="Helical" evidence="1">
    <location>
        <begin position="28"/>
        <end position="48"/>
    </location>
</feature>
<evidence type="ECO:0000313" key="2">
    <source>
        <dbReference type="EMBL" id="KFJ05107.1"/>
    </source>
</evidence>
<name>A0A087EBF6_9BIFI</name>
<keyword evidence="1" id="KW-1133">Transmembrane helix</keyword>